<dbReference type="Proteomes" id="UP000182798">
    <property type="component" value="Unassembled WGS sequence"/>
</dbReference>
<organism evidence="1 2">
    <name type="scientific">Bathymodiolus thermophilus thioautotrophic gill symbiont</name>
    <dbReference type="NCBI Taxonomy" id="2360"/>
    <lineage>
        <taxon>Bacteria</taxon>
        <taxon>Pseudomonadati</taxon>
        <taxon>Pseudomonadota</taxon>
        <taxon>Gammaproteobacteria</taxon>
        <taxon>sulfur-oxidizing symbionts</taxon>
    </lineage>
</organism>
<gene>
    <name evidence="1" type="ORF">BGC33_01490</name>
</gene>
<dbReference type="EMBL" id="MIQH01001119">
    <property type="protein sequence ID" value="OJA03064.1"/>
    <property type="molecule type" value="Genomic_DNA"/>
</dbReference>
<proteinExistence type="predicted"/>
<dbReference type="AlphaFoldDB" id="A0A1J8PQ11"/>
<feature type="non-terminal residue" evidence="1">
    <location>
        <position position="132"/>
    </location>
</feature>
<evidence type="ECO:0000313" key="1">
    <source>
        <dbReference type="EMBL" id="OJA03064.1"/>
    </source>
</evidence>
<sequence length="132" mass="14853">MVTDNAIGGQSTTTYKYGNAKVNIKGRGSLGFGWIEKKDLQSNKLTRTQYNQTYPHVGQIAFSKEYIEQNGSRQLLSSQTNIYRNKISHSNKIHTSYLTQSQEKSYDFNSGNLLTTITTQQSNIDNYGNIGT</sequence>
<comment type="caution">
    <text evidence="1">The sequence shown here is derived from an EMBL/GenBank/DDBJ whole genome shotgun (WGS) entry which is preliminary data.</text>
</comment>
<protein>
    <submittedName>
        <fullName evidence="1">Uncharacterized protein</fullName>
    </submittedName>
</protein>
<accession>A0A1J8PQ11</accession>
<evidence type="ECO:0000313" key="2">
    <source>
        <dbReference type="Proteomes" id="UP000182798"/>
    </source>
</evidence>
<reference evidence="2" key="1">
    <citation type="submission" date="2016-09" db="EMBL/GenBank/DDBJ databases">
        <title>Genome Sequence of Bathymodiolus thermophilus sulfur-oxidizing gill endosymbiont.</title>
        <authorList>
            <person name="Ponnudurai R."/>
            <person name="Kleiner M."/>
            <person name="Sayavedra L."/>
            <person name="Thuermer A."/>
            <person name="Felbeck H."/>
            <person name="Schlueter R."/>
            <person name="Schweder T."/>
            <person name="Markert S."/>
        </authorList>
    </citation>
    <scope>NUCLEOTIDE SEQUENCE [LARGE SCALE GENOMIC DNA]</scope>
    <source>
        <strain evidence="2">BAT/CrabSpa'14</strain>
    </source>
</reference>
<name>A0A1J8PQ11_9GAMM</name>